<dbReference type="PROSITE" id="PS50002">
    <property type="entry name" value="SH3"/>
    <property type="match status" value="1"/>
</dbReference>
<accession>A0A226EFU2</accession>
<dbReference type="PRINTS" id="PR00452">
    <property type="entry name" value="SH3DOMAIN"/>
</dbReference>
<dbReference type="Pfam" id="PF00412">
    <property type="entry name" value="LIM"/>
    <property type="match status" value="1"/>
</dbReference>
<dbReference type="OMA" id="CEAHYPK"/>
<dbReference type="SUPFAM" id="SSF50044">
    <property type="entry name" value="SH3-domain"/>
    <property type="match status" value="1"/>
</dbReference>
<dbReference type="Gene3D" id="2.30.30.40">
    <property type="entry name" value="SH3 Domains"/>
    <property type="match status" value="1"/>
</dbReference>
<feature type="compositionally biased region" description="Low complexity" evidence="8">
    <location>
        <begin position="202"/>
        <end position="211"/>
    </location>
</feature>
<dbReference type="PROSITE" id="PS50023">
    <property type="entry name" value="LIM_DOMAIN_2"/>
    <property type="match status" value="1"/>
</dbReference>
<feature type="compositionally biased region" description="Low complexity" evidence="8">
    <location>
        <begin position="165"/>
        <end position="179"/>
    </location>
</feature>
<dbReference type="GO" id="GO:0051015">
    <property type="term" value="F:actin filament binding"/>
    <property type="evidence" value="ECO:0007669"/>
    <property type="project" value="TreeGrafter"/>
</dbReference>
<organism evidence="11 12">
    <name type="scientific">Folsomia candida</name>
    <name type="common">Springtail</name>
    <dbReference type="NCBI Taxonomy" id="158441"/>
    <lineage>
        <taxon>Eukaryota</taxon>
        <taxon>Metazoa</taxon>
        <taxon>Ecdysozoa</taxon>
        <taxon>Arthropoda</taxon>
        <taxon>Hexapoda</taxon>
        <taxon>Collembola</taxon>
        <taxon>Entomobryomorpha</taxon>
        <taxon>Isotomoidea</taxon>
        <taxon>Isotomidae</taxon>
        <taxon>Proisotominae</taxon>
        <taxon>Folsomia</taxon>
    </lineage>
</organism>
<dbReference type="GO" id="GO:0005737">
    <property type="term" value="C:cytoplasm"/>
    <property type="evidence" value="ECO:0007669"/>
    <property type="project" value="UniProtKB-ARBA"/>
</dbReference>
<feature type="domain" description="SH3" evidence="9">
    <location>
        <begin position="362"/>
        <end position="421"/>
    </location>
</feature>
<feature type="compositionally biased region" description="Low complexity" evidence="8">
    <location>
        <begin position="334"/>
        <end position="349"/>
    </location>
</feature>
<feature type="region of interest" description="Disordered" evidence="8">
    <location>
        <begin position="311"/>
        <end position="363"/>
    </location>
</feature>
<evidence type="ECO:0000256" key="4">
    <source>
        <dbReference type="ARBA" id="ARBA00022833"/>
    </source>
</evidence>
<evidence type="ECO:0000256" key="8">
    <source>
        <dbReference type="SAM" id="MobiDB-lite"/>
    </source>
</evidence>
<keyword evidence="4 6" id="KW-0862">Zinc</keyword>
<feature type="compositionally biased region" description="Polar residues" evidence="8">
    <location>
        <begin position="180"/>
        <end position="193"/>
    </location>
</feature>
<dbReference type="EMBL" id="LNIX01000004">
    <property type="protein sequence ID" value="OXA55987.1"/>
    <property type="molecule type" value="Genomic_DNA"/>
</dbReference>
<keyword evidence="2 6" id="KW-0479">Metal-binding</keyword>
<dbReference type="InterPro" id="IPR051759">
    <property type="entry name" value="LIM-SH3_domain_protein"/>
</dbReference>
<dbReference type="PROSITE" id="PS51216">
    <property type="entry name" value="NEBULIN"/>
    <property type="match status" value="2"/>
</dbReference>
<evidence type="ECO:0000313" key="11">
    <source>
        <dbReference type="EMBL" id="OXA55987.1"/>
    </source>
</evidence>
<keyword evidence="1 7" id="KW-0728">SH3 domain</keyword>
<evidence type="ECO:0000256" key="1">
    <source>
        <dbReference type="ARBA" id="ARBA00022443"/>
    </source>
</evidence>
<dbReference type="InterPro" id="IPR036028">
    <property type="entry name" value="SH3-like_dom_sf"/>
</dbReference>
<proteinExistence type="predicted"/>
<evidence type="ECO:0000256" key="2">
    <source>
        <dbReference type="ARBA" id="ARBA00022723"/>
    </source>
</evidence>
<dbReference type="SUPFAM" id="SSF57716">
    <property type="entry name" value="Glucocorticoid receptor-like (DNA-binding domain)"/>
    <property type="match status" value="1"/>
</dbReference>
<evidence type="ECO:0000259" key="9">
    <source>
        <dbReference type="PROSITE" id="PS50002"/>
    </source>
</evidence>
<reference evidence="11 12" key="1">
    <citation type="submission" date="2015-12" db="EMBL/GenBank/DDBJ databases">
        <title>The genome of Folsomia candida.</title>
        <authorList>
            <person name="Faddeeva A."/>
            <person name="Derks M.F."/>
            <person name="Anvar Y."/>
            <person name="Smit S."/>
            <person name="Van Straalen N."/>
            <person name="Roelofs D."/>
        </authorList>
    </citation>
    <scope>NUCLEOTIDE SEQUENCE [LARGE SCALE GENOMIC DNA]</scope>
    <source>
        <strain evidence="11 12">VU population</strain>
        <tissue evidence="11">Whole body</tissue>
    </source>
</reference>
<evidence type="ECO:0000259" key="10">
    <source>
        <dbReference type="PROSITE" id="PS50023"/>
    </source>
</evidence>
<dbReference type="STRING" id="158441.A0A226EFU2"/>
<dbReference type="PROSITE" id="PS00478">
    <property type="entry name" value="LIM_DOMAIN_1"/>
    <property type="match status" value="1"/>
</dbReference>
<feature type="compositionally biased region" description="Low complexity" evidence="8">
    <location>
        <begin position="232"/>
        <end position="262"/>
    </location>
</feature>
<dbReference type="PANTHER" id="PTHR46218">
    <property type="entry name" value="LASP"/>
    <property type="match status" value="1"/>
</dbReference>
<dbReference type="FunFam" id="2.10.110.10:FF:000087">
    <property type="entry name" value="LIM zinc-binding domain-containing Nebulette"/>
    <property type="match status" value="1"/>
</dbReference>
<dbReference type="Pfam" id="PF00018">
    <property type="entry name" value="SH3_1"/>
    <property type="match status" value="1"/>
</dbReference>
<evidence type="ECO:0000256" key="7">
    <source>
        <dbReference type="PROSITE-ProRule" id="PRU00192"/>
    </source>
</evidence>
<feature type="region of interest" description="Disordered" evidence="8">
    <location>
        <begin position="137"/>
        <end position="272"/>
    </location>
</feature>
<evidence type="ECO:0000313" key="12">
    <source>
        <dbReference type="Proteomes" id="UP000198287"/>
    </source>
</evidence>
<evidence type="ECO:0000256" key="3">
    <source>
        <dbReference type="ARBA" id="ARBA00022737"/>
    </source>
</evidence>
<dbReference type="OrthoDB" id="191061at2759"/>
<dbReference type="AlphaFoldDB" id="A0A226EFU2"/>
<keyword evidence="12" id="KW-1185">Reference proteome</keyword>
<feature type="compositionally biased region" description="Basic and acidic residues" evidence="8">
    <location>
        <begin position="137"/>
        <end position="147"/>
    </location>
</feature>
<keyword evidence="3" id="KW-0677">Repeat</keyword>
<dbReference type="GO" id="GO:0005925">
    <property type="term" value="C:focal adhesion"/>
    <property type="evidence" value="ECO:0007669"/>
    <property type="project" value="TreeGrafter"/>
</dbReference>
<protein>
    <submittedName>
        <fullName evidence="11">LIM and SH3 domain protein Lasp</fullName>
    </submittedName>
</protein>
<feature type="compositionally biased region" description="Polar residues" evidence="8">
    <location>
        <begin position="263"/>
        <end position="272"/>
    </location>
</feature>
<dbReference type="PANTHER" id="PTHR46218:SF4">
    <property type="entry name" value="LIM AND SH3 DOMAIN PROTEIN LASP"/>
    <property type="match status" value="1"/>
</dbReference>
<feature type="compositionally biased region" description="Low complexity" evidence="8">
    <location>
        <begin position="311"/>
        <end position="326"/>
    </location>
</feature>
<dbReference type="InterPro" id="IPR000900">
    <property type="entry name" value="Nebulin_repeat"/>
</dbReference>
<evidence type="ECO:0000256" key="6">
    <source>
        <dbReference type="PROSITE-ProRule" id="PRU00125"/>
    </source>
</evidence>
<dbReference type="InterPro" id="IPR001781">
    <property type="entry name" value="Znf_LIM"/>
</dbReference>
<dbReference type="GO" id="GO:0046872">
    <property type="term" value="F:metal ion binding"/>
    <property type="evidence" value="ECO:0007669"/>
    <property type="project" value="UniProtKB-KW"/>
</dbReference>
<name>A0A226EFU2_FOLCA</name>
<evidence type="ECO:0000256" key="5">
    <source>
        <dbReference type="ARBA" id="ARBA00023038"/>
    </source>
</evidence>
<dbReference type="SMART" id="SM00326">
    <property type="entry name" value="SH3"/>
    <property type="match status" value="1"/>
</dbReference>
<dbReference type="Pfam" id="PF00880">
    <property type="entry name" value="Nebulin"/>
    <property type="match status" value="2"/>
</dbReference>
<keyword evidence="5 6" id="KW-0440">LIM domain</keyword>
<gene>
    <name evidence="11" type="ORF">Fcan01_09962</name>
</gene>
<sequence>MNKLCAKCSKTVYPMEELKCLDRTWHKGCFKCNDCGMTLNMKTYKGFDKMPYCEAHVPKAKATTVADTPEFKRISENTKIQSNAVYHAEFEKTKGKFTQVADDPELMRIKANTKIISNVTYHGELEKKALMEQKRTLGGEGEGDTKNKNGVPPPRSPSSYMDELSSLPTSSHSSASSHHQNYNSPSHQSYNRGNSHDSNSRQYQAQQQSHQPPATNNSSHQQHHRAERDSYQHQQQSAQQHHQQGHYVPPQAQQQQQQHQQYNPSPYSSRGQANVIYTSEGGAVNANASRNKVGSIADYDPMNNYYGSVEQQRVAQAQSQARMSSGYGAGGGNSYSHHQQPNHMQQMPQQKHHHQQAPPPQSSGIRYQALYDYEAQDVDELSFHEGDMIVDCTPIDEGWLTGTNLRSKQRGMLPANYVQPA</sequence>
<feature type="domain" description="LIM zinc-binding" evidence="10">
    <location>
        <begin position="3"/>
        <end position="63"/>
    </location>
</feature>
<comment type="caution">
    <text evidence="11">The sequence shown here is derived from an EMBL/GenBank/DDBJ whole genome shotgun (WGS) entry which is preliminary data.</text>
</comment>
<dbReference type="CDD" id="cd11789">
    <property type="entry name" value="SH3_Nebulin_family_C"/>
    <property type="match status" value="1"/>
</dbReference>
<dbReference type="Gene3D" id="2.10.110.10">
    <property type="entry name" value="Cysteine Rich Protein"/>
    <property type="match status" value="1"/>
</dbReference>
<dbReference type="Proteomes" id="UP000198287">
    <property type="component" value="Unassembled WGS sequence"/>
</dbReference>
<dbReference type="SMART" id="SM00227">
    <property type="entry name" value="NEBU"/>
    <property type="match status" value="2"/>
</dbReference>
<dbReference type="InterPro" id="IPR001452">
    <property type="entry name" value="SH3_domain"/>
</dbReference>
<dbReference type="SMART" id="SM00132">
    <property type="entry name" value="LIM"/>
    <property type="match status" value="1"/>
</dbReference>
<dbReference type="CDD" id="cd09447">
    <property type="entry name" value="LIM_LASP"/>
    <property type="match status" value="1"/>
</dbReference>